<proteinExistence type="predicted"/>
<dbReference type="EMBL" id="CM056816">
    <property type="protein sequence ID" value="KAJ8633835.1"/>
    <property type="molecule type" value="Genomic_DNA"/>
</dbReference>
<name>A0ACC2LKD3_PERAE</name>
<organism evidence="1 2">
    <name type="scientific">Persea americana</name>
    <name type="common">Avocado</name>
    <dbReference type="NCBI Taxonomy" id="3435"/>
    <lineage>
        <taxon>Eukaryota</taxon>
        <taxon>Viridiplantae</taxon>
        <taxon>Streptophyta</taxon>
        <taxon>Embryophyta</taxon>
        <taxon>Tracheophyta</taxon>
        <taxon>Spermatophyta</taxon>
        <taxon>Magnoliopsida</taxon>
        <taxon>Magnoliidae</taxon>
        <taxon>Laurales</taxon>
        <taxon>Lauraceae</taxon>
        <taxon>Persea</taxon>
    </lineage>
</organism>
<keyword evidence="2" id="KW-1185">Reference proteome</keyword>
<evidence type="ECO:0000313" key="1">
    <source>
        <dbReference type="EMBL" id="KAJ8633835.1"/>
    </source>
</evidence>
<comment type="caution">
    <text evidence="1">The sequence shown here is derived from an EMBL/GenBank/DDBJ whole genome shotgun (WGS) entry which is preliminary data.</text>
</comment>
<gene>
    <name evidence="1" type="ORF">MRB53_027171</name>
</gene>
<dbReference type="Proteomes" id="UP001234297">
    <property type="component" value="Chromosome 8"/>
</dbReference>
<protein>
    <submittedName>
        <fullName evidence="1">Uncharacterized protein</fullName>
    </submittedName>
</protein>
<reference evidence="1 2" key="1">
    <citation type="journal article" date="2022" name="Hortic Res">
        <title>A haplotype resolved chromosomal level avocado genome allows analysis of novel avocado genes.</title>
        <authorList>
            <person name="Nath O."/>
            <person name="Fletcher S.J."/>
            <person name="Hayward A."/>
            <person name="Shaw L.M."/>
            <person name="Masouleh A.K."/>
            <person name="Furtado A."/>
            <person name="Henry R.J."/>
            <person name="Mitter N."/>
        </authorList>
    </citation>
    <scope>NUCLEOTIDE SEQUENCE [LARGE SCALE GENOMIC DNA]</scope>
    <source>
        <strain evidence="2">cv. Hass</strain>
    </source>
</reference>
<evidence type="ECO:0000313" key="2">
    <source>
        <dbReference type="Proteomes" id="UP001234297"/>
    </source>
</evidence>
<sequence>MERQNHVFLECSVRIKRGEETRDAETELLPSWQSKTKTLDFGGFSHRNPSPTSNSLGFPSNGRVSSICCSSERRKPRNGERQRGKSGGGGRVRVKEKENVWSVDNELAKAEAAAEEKVGEEDEESPEEEPEIWDDDLPSYVDGGRDSCSDVQTHRMDRILEDWWRYQ</sequence>
<accession>A0ACC2LKD3</accession>